<evidence type="ECO:0000313" key="15">
    <source>
        <dbReference type="Proteomes" id="UP000286510"/>
    </source>
</evidence>
<dbReference type="PANTHER" id="PTHR15907">
    <property type="entry name" value="DUF614 FAMILY PROTEIN-RELATED"/>
    <property type="match status" value="1"/>
</dbReference>
<evidence type="ECO:0000313" key="12">
    <source>
        <dbReference type="Proteomes" id="UP000266239"/>
    </source>
</evidence>
<dbReference type="Proteomes" id="UP000265716">
    <property type="component" value="Unassembled WGS sequence"/>
</dbReference>
<organism evidence="2 9">
    <name type="scientific">Aphanomyces astaci</name>
    <name type="common">Crayfish plague agent</name>
    <dbReference type="NCBI Taxonomy" id="112090"/>
    <lineage>
        <taxon>Eukaryota</taxon>
        <taxon>Sar</taxon>
        <taxon>Stramenopiles</taxon>
        <taxon>Oomycota</taxon>
        <taxon>Saprolegniomycetes</taxon>
        <taxon>Saprolegniales</taxon>
        <taxon>Verrucalvaceae</taxon>
        <taxon>Aphanomyces</taxon>
    </lineage>
</organism>
<evidence type="ECO:0000313" key="2">
    <source>
        <dbReference type="EMBL" id="RHY12478.1"/>
    </source>
</evidence>
<dbReference type="NCBIfam" id="TIGR01571">
    <property type="entry name" value="A_thal_Cys_rich"/>
    <property type="match status" value="1"/>
</dbReference>
<name>A0A397B250_APHAT</name>
<comment type="caution">
    <text evidence="2">The sequence shown here is derived from an EMBL/GenBank/DDBJ whole genome shotgun (WGS) entry which is preliminary data.</text>
</comment>
<feature type="transmembrane region" description="Helical" evidence="1">
    <location>
        <begin position="74"/>
        <end position="100"/>
    </location>
</feature>
<evidence type="ECO:0000313" key="11">
    <source>
        <dbReference type="Proteomes" id="UP000266196"/>
    </source>
</evidence>
<dbReference type="EMBL" id="QUTD01003595">
    <property type="protein sequence ID" value="RHY72186.1"/>
    <property type="molecule type" value="Genomic_DNA"/>
</dbReference>
<dbReference type="Pfam" id="PF04749">
    <property type="entry name" value="PLAC8"/>
    <property type="match status" value="1"/>
</dbReference>
<dbReference type="Proteomes" id="UP000265427">
    <property type="component" value="Unassembled WGS sequence"/>
</dbReference>
<keyword evidence="1" id="KW-1133">Transmembrane helix</keyword>
<evidence type="ECO:0000313" key="13">
    <source>
        <dbReference type="Proteomes" id="UP000266643"/>
    </source>
</evidence>
<keyword evidence="1" id="KW-0472">Membrane</keyword>
<dbReference type="EMBL" id="QUSZ01004841">
    <property type="protein sequence ID" value="RHY12478.1"/>
    <property type="molecule type" value="Genomic_DNA"/>
</dbReference>
<dbReference type="EMBL" id="QUTC01001602">
    <property type="protein sequence ID" value="RHY76388.1"/>
    <property type="molecule type" value="Genomic_DNA"/>
</dbReference>
<dbReference type="Proteomes" id="UP000266196">
    <property type="component" value="Unassembled WGS sequence"/>
</dbReference>
<dbReference type="Proteomes" id="UP000266643">
    <property type="component" value="Unassembled WGS sequence"/>
</dbReference>
<dbReference type="Proteomes" id="UP000266239">
    <property type="component" value="Unassembled WGS sequence"/>
</dbReference>
<sequence length="179" mass="19006">MSSNQDQPTAVTTMPDVKVVVADDGQSNVVLLTGQWKAGLFSCCDQFIPNCLCACCCPCVSLAQIVARLGVGDFLLTAIVACLLMFTGFGGLLLFLYVFYLRYKFRTMLQIPGSACADCCAALCCNCCVLAQLATHADSYTPGKCDFNAKATLPGYSDMFSRPAPVEPTPAAGIPTKNV</sequence>
<evidence type="ECO:0000313" key="9">
    <source>
        <dbReference type="Proteomes" id="UP000265427"/>
    </source>
</evidence>
<proteinExistence type="predicted"/>
<evidence type="ECO:0000256" key="1">
    <source>
        <dbReference type="SAM" id="Phobius"/>
    </source>
</evidence>
<evidence type="ECO:0000313" key="10">
    <source>
        <dbReference type="Proteomes" id="UP000265716"/>
    </source>
</evidence>
<dbReference type="Proteomes" id="UP000283543">
    <property type="component" value="Unassembled WGS sequence"/>
</dbReference>
<dbReference type="EMBL" id="QUTA01004321">
    <property type="protein sequence ID" value="RHY20209.1"/>
    <property type="molecule type" value="Genomic_DNA"/>
</dbReference>
<dbReference type="EMBL" id="QUTF01010172">
    <property type="protein sequence ID" value="RHZ33060.1"/>
    <property type="molecule type" value="Genomic_DNA"/>
</dbReference>
<reference evidence="9 10" key="1">
    <citation type="submission" date="2018-08" db="EMBL/GenBank/DDBJ databases">
        <title>Aphanomyces genome sequencing and annotation.</title>
        <authorList>
            <person name="Minardi D."/>
            <person name="Oidtmann B."/>
            <person name="Van Der Giezen M."/>
            <person name="Studholme D.J."/>
        </authorList>
    </citation>
    <scope>NUCLEOTIDE SEQUENCE [LARGE SCALE GENOMIC DNA]</scope>
    <source>
        <strain evidence="8 11">197901</strain>
        <strain evidence="5 13">D2</strain>
        <strain evidence="7 15">FDL457</strain>
        <strain evidence="2 9">Kv</strain>
        <strain evidence="6 10">SA</strain>
        <strain evidence="4 14">Si</strain>
        <strain evidence="3 12">Yx</strain>
    </source>
</reference>
<evidence type="ECO:0000313" key="3">
    <source>
        <dbReference type="EMBL" id="RHY20209.1"/>
    </source>
</evidence>
<dbReference type="AlphaFoldDB" id="A0A397B250"/>
<evidence type="ECO:0000313" key="7">
    <source>
        <dbReference type="EMBL" id="RHZ33060.1"/>
    </source>
</evidence>
<dbReference type="EMBL" id="QUTE01003097">
    <property type="protein sequence ID" value="RHZ40118.1"/>
    <property type="molecule type" value="Genomic_DNA"/>
</dbReference>
<evidence type="ECO:0000313" key="14">
    <source>
        <dbReference type="Proteomes" id="UP000283543"/>
    </source>
</evidence>
<evidence type="ECO:0000313" key="4">
    <source>
        <dbReference type="EMBL" id="RHY44913.1"/>
    </source>
</evidence>
<accession>A0A397B250</accession>
<protein>
    <submittedName>
        <fullName evidence="2">Uncharacterized protein</fullName>
    </submittedName>
</protein>
<gene>
    <name evidence="3" type="ORF">DYB25_003173</name>
    <name evidence="7" type="ORF">DYB26_007320</name>
    <name evidence="5" type="ORF">DYB30_007710</name>
    <name evidence="8" type="ORF">DYB31_006889</name>
    <name evidence="4" type="ORF">DYB34_001931</name>
    <name evidence="2" type="ORF">DYB36_005878</name>
    <name evidence="6" type="ORF">DYB38_001896</name>
</gene>
<evidence type="ECO:0000313" key="6">
    <source>
        <dbReference type="EMBL" id="RHY76388.1"/>
    </source>
</evidence>
<dbReference type="InterPro" id="IPR006461">
    <property type="entry name" value="PLAC_motif_containing"/>
</dbReference>
<evidence type="ECO:0000313" key="5">
    <source>
        <dbReference type="EMBL" id="RHY72186.1"/>
    </source>
</evidence>
<evidence type="ECO:0000313" key="8">
    <source>
        <dbReference type="EMBL" id="RHZ40118.1"/>
    </source>
</evidence>
<keyword evidence="1" id="KW-0812">Transmembrane</keyword>
<dbReference type="VEuPathDB" id="FungiDB:H257_16748"/>
<dbReference type="EMBL" id="QUTB01007689">
    <property type="protein sequence ID" value="RHY44913.1"/>
    <property type="molecule type" value="Genomic_DNA"/>
</dbReference>
<dbReference type="Proteomes" id="UP000286510">
    <property type="component" value="Unassembled WGS sequence"/>
</dbReference>